<dbReference type="Gene3D" id="3.30.200.20">
    <property type="entry name" value="Phosphorylase Kinase, domain 1"/>
    <property type="match status" value="1"/>
</dbReference>
<reference evidence="11 12" key="1">
    <citation type="submission" date="2017-07" db="EMBL/GenBank/DDBJ databases">
        <title>Draft whole genome sequences of clinical Proprionibacteriaceae strains.</title>
        <authorList>
            <person name="Bernier A.-M."/>
            <person name="Bernard K."/>
            <person name="Domingo M.-C."/>
        </authorList>
    </citation>
    <scope>NUCLEOTIDE SEQUENCE [LARGE SCALE GENOMIC DNA]</scope>
    <source>
        <strain evidence="11 12">NML 150081</strain>
    </source>
</reference>
<keyword evidence="9" id="KW-0472">Membrane</keyword>
<dbReference type="Pfam" id="PF00069">
    <property type="entry name" value="Pkinase"/>
    <property type="match status" value="1"/>
</dbReference>
<dbReference type="InterPro" id="IPR008266">
    <property type="entry name" value="Tyr_kinase_AS"/>
</dbReference>
<evidence type="ECO:0000256" key="5">
    <source>
        <dbReference type="ARBA" id="ARBA00022777"/>
    </source>
</evidence>
<dbReference type="Proteomes" id="UP000216300">
    <property type="component" value="Unassembled WGS sequence"/>
</dbReference>
<keyword evidence="9" id="KW-0812">Transmembrane</keyword>
<comment type="caution">
    <text evidence="11">The sequence shown here is derived from an EMBL/GenBank/DDBJ whole genome shotgun (WGS) entry which is preliminary data.</text>
</comment>
<evidence type="ECO:0000256" key="9">
    <source>
        <dbReference type="SAM" id="Phobius"/>
    </source>
</evidence>
<feature type="binding site" evidence="7">
    <location>
        <position position="39"/>
    </location>
    <ligand>
        <name>ATP</name>
        <dbReference type="ChEBI" id="CHEBI:30616"/>
    </ligand>
</feature>
<proteinExistence type="predicted"/>
<dbReference type="GO" id="GO:0005524">
    <property type="term" value="F:ATP binding"/>
    <property type="evidence" value="ECO:0007669"/>
    <property type="project" value="UniProtKB-UniRule"/>
</dbReference>
<dbReference type="AlphaFoldDB" id="A0A255ERS0"/>
<evidence type="ECO:0000259" key="10">
    <source>
        <dbReference type="PROSITE" id="PS50011"/>
    </source>
</evidence>
<dbReference type="PROSITE" id="PS50011">
    <property type="entry name" value="PROTEIN_KINASE_DOM"/>
    <property type="match status" value="1"/>
</dbReference>
<dbReference type="Gene3D" id="1.10.510.10">
    <property type="entry name" value="Transferase(Phosphotransferase) domain 1"/>
    <property type="match status" value="1"/>
</dbReference>
<dbReference type="PANTHER" id="PTHR43289:SF6">
    <property type="entry name" value="SERINE_THREONINE-PROTEIN KINASE NEKL-3"/>
    <property type="match status" value="1"/>
</dbReference>
<evidence type="ECO:0000256" key="8">
    <source>
        <dbReference type="SAM" id="MobiDB-lite"/>
    </source>
</evidence>
<keyword evidence="5 11" id="KW-0418">Kinase</keyword>
<organism evidence="11 12">
    <name type="scientific">Parenemella sanctibonifatiensis</name>
    <dbReference type="NCBI Taxonomy" id="2016505"/>
    <lineage>
        <taxon>Bacteria</taxon>
        <taxon>Bacillati</taxon>
        <taxon>Actinomycetota</taxon>
        <taxon>Actinomycetes</taxon>
        <taxon>Propionibacteriales</taxon>
        <taxon>Propionibacteriaceae</taxon>
        <taxon>Parenemella</taxon>
    </lineage>
</organism>
<keyword evidence="6 7" id="KW-0067">ATP-binding</keyword>
<dbReference type="PANTHER" id="PTHR43289">
    <property type="entry name" value="MITOGEN-ACTIVATED PROTEIN KINASE KINASE KINASE 20-RELATED"/>
    <property type="match status" value="1"/>
</dbReference>
<evidence type="ECO:0000256" key="3">
    <source>
        <dbReference type="ARBA" id="ARBA00022679"/>
    </source>
</evidence>
<keyword evidence="2 11" id="KW-0723">Serine/threonine-protein kinase</keyword>
<protein>
    <recommendedName>
        <fullName evidence="1">non-specific serine/threonine protein kinase</fullName>
        <ecNumber evidence="1">2.7.11.1</ecNumber>
    </recommendedName>
</protein>
<dbReference type="PROSITE" id="PS00109">
    <property type="entry name" value="PROTEIN_KINASE_TYR"/>
    <property type="match status" value="1"/>
</dbReference>
<evidence type="ECO:0000256" key="6">
    <source>
        <dbReference type="ARBA" id="ARBA00022840"/>
    </source>
</evidence>
<dbReference type="OrthoDB" id="5241055at2"/>
<keyword evidence="4 7" id="KW-0547">Nucleotide-binding</keyword>
<evidence type="ECO:0000256" key="4">
    <source>
        <dbReference type="ARBA" id="ARBA00022741"/>
    </source>
</evidence>
<feature type="compositionally biased region" description="Polar residues" evidence="8">
    <location>
        <begin position="356"/>
        <end position="371"/>
    </location>
</feature>
<keyword evidence="3" id="KW-0808">Transferase</keyword>
<dbReference type="PROSITE" id="PS00107">
    <property type="entry name" value="PROTEIN_KINASE_ATP"/>
    <property type="match status" value="1"/>
</dbReference>
<feature type="compositionally biased region" description="Low complexity" evidence="8">
    <location>
        <begin position="372"/>
        <end position="393"/>
    </location>
</feature>
<name>A0A255ERS0_9ACTN</name>
<dbReference type="InterPro" id="IPR017441">
    <property type="entry name" value="Protein_kinase_ATP_BS"/>
</dbReference>
<dbReference type="InterPro" id="IPR000719">
    <property type="entry name" value="Prot_kinase_dom"/>
</dbReference>
<feature type="region of interest" description="Disordered" evidence="8">
    <location>
        <begin position="292"/>
        <end position="417"/>
    </location>
</feature>
<dbReference type="GO" id="GO:0004674">
    <property type="term" value="F:protein serine/threonine kinase activity"/>
    <property type="evidence" value="ECO:0007669"/>
    <property type="project" value="UniProtKB-KW"/>
</dbReference>
<keyword evidence="9" id="KW-1133">Transmembrane helix</keyword>
<dbReference type="CDD" id="cd14014">
    <property type="entry name" value="STKc_PknB_like"/>
    <property type="match status" value="1"/>
</dbReference>
<feature type="transmembrane region" description="Helical" evidence="9">
    <location>
        <begin position="423"/>
        <end position="445"/>
    </location>
</feature>
<dbReference type="EMBL" id="NMVJ01000001">
    <property type="protein sequence ID" value="OYN92152.1"/>
    <property type="molecule type" value="Genomic_DNA"/>
</dbReference>
<sequence>MEVMEKIGRYSVSERIGAGSFATVWKGHDDDLDVPVAIKVLADNWTSNDDVRQRFLTEARLMRRIRDDAVVRVYDIGTTTGGQPYFVMDYADAGSLEERRKNLLPPQEALLICAQACRALDVIHRHGVIHRDVTPGNILLSHDSRGHMRALIADLGVAKSTVGMAGATMTAGTPAYMAIEQATGVGVLDHRADIYSMGAVTYAMLTGRPPFRIKSLQDLLAHDPHQPPAPVAQRVQAPSTLDTLLASTLSADPERRPPSAEVMAQALERIAKATAGGFGLQLPPEMAVDATVLRPPSAGSPQSLAPDSLAPDSLAPDSLAPQPQSLSPQSLAPQSLPPQSLAPQSFGQPPQGQPSAYQSQISYSPTFTPHHQSSPNPVAPSSQSSPQPYAGSQLSPPPAGSAKAGQPRRAAGPEPEGRSPLQIVLLIVSGFALFGVTLLVTILIAQALG</sequence>
<keyword evidence="12" id="KW-1185">Reference proteome</keyword>
<evidence type="ECO:0000256" key="7">
    <source>
        <dbReference type="PROSITE-ProRule" id="PRU10141"/>
    </source>
</evidence>
<gene>
    <name evidence="11" type="ORF">CGZ91_01180</name>
</gene>
<feature type="domain" description="Protein kinase" evidence="10">
    <location>
        <begin position="10"/>
        <end position="270"/>
    </location>
</feature>
<evidence type="ECO:0000313" key="11">
    <source>
        <dbReference type="EMBL" id="OYN92152.1"/>
    </source>
</evidence>
<feature type="compositionally biased region" description="Low complexity" evidence="8">
    <location>
        <begin position="318"/>
        <end position="355"/>
    </location>
</feature>
<dbReference type="SUPFAM" id="SSF56112">
    <property type="entry name" value="Protein kinase-like (PK-like)"/>
    <property type="match status" value="1"/>
</dbReference>
<evidence type="ECO:0000256" key="1">
    <source>
        <dbReference type="ARBA" id="ARBA00012513"/>
    </source>
</evidence>
<evidence type="ECO:0000313" key="12">
    <source>
        <dbReference type="Proteomes" id="UP000216300"/>
    </source>
</evidence>
<dbReference type="EC" id="2.7.11.1" evidence="1"/>
<dbReference type="InterPro" id="IPR011009">
    <property type="entry name" value="Kinase-like_dom_sf"/>
</dbReference>
<accession>A0A255ERS0</accession>
<evidence type="ECO:0000256" key="2">
    <source>
        <dbReference type="ARBA" id="ARBA00022527"/>
    </source>
</evidence>